<protein>
    <recommendedName>
        <fullName evidence="4">HIRAN domain-containing protein</fullName>
    </recommendedName>
</protein>
<dbReference type="GeneID" id="17277362"/>
<dbReference type="OMA" id="CVGIQHY"/>
<dbReference type="STRING" id="2903.R1EZR5"/>
<reference evidence="6" key="1">
    <citation type="journal article" date="2013" name="Nature">
        <title>Pan genome of the phytoplankton Emiliania underpins its global distribution.</title>
        <authorList>
            <person name="Read B.A."/>
            <person name="Kegel J."/>
            <person name="Klute M.J."/>
            <person name="Kuo A."/>
            <person name="Lefebvre S.C."/>
            <person name="Maumus F."/>
            <person name="Mayer C."/>
            <person name="Miller J."/>
            <person name="Monier A."/>
            <person name="Salamov A."/>
            <person name="Young J."/>
            <person name="Aguilar M."/>
            <person name="Claverie J.M."/>
            <person name="Frickenhaus S."/>
            <person name="Gonzalez K."/>
            <person name="Herman E.K."/>
            <person name="Lin Y.C."/>
            <person name="Napier J."/>
            <person name="Ogata H."/>
            <person name="Sarno A.F."/>
            <person name="Shmutz J."/>
            <person name="Schroeder D."/>
            <person name="de Vargas C."/>
            <person name="Verret F."/>
            <person name="von Dassow P."/>
            <person name="Valentin K."/>
            <person name="Van de Peer Y."/>
            <person name="Wheeler G."/>
            <person name="Dacks J.B."/>
            <person name="Delwiche C.F."/>
            <person name="Dyhrman S.T."/>
            <person name="Glockner G."/>
            <person name="John U."/>
            <person name="Richards T."/>
            <person name="Worden A.Z."/>
            <person name="Zhang X."/>
            <person name="Grigoriev I.V."/>
            <person name="Allen A.E."/>
            <person name="Bidle K."/>
            <person name="Borodovsky M."/>
            <person name="Bowler C."/>
            <person name="Brownlee C."/>
            <person name="Cock J.M."/>
            <person name="Elias M."/>
            <person name="Gladyshev V.N."/>
            <person name="Groth M."/>
            <person name="Guda C."/>
            <person name="Hadaegh A."/>
            <person name="Iglesias-Rodriguez M.D."/>
            <person name="Jenkins J."/>
            <person name="Jones B.M."/>
            <person name="Lawson T."/>
            <person name="Leese F."/>
            <person name="Lindquist E."/>
            <person name="Lobanov A."/>
            <person name="Lomsadze A."/>
            <person name="Malik S.B."/>
            <person name="Marsh M.E."/>
            <person name="Mackinder L."/>
            <person name="Mock T."/>
            <person name="Mueller-Roeber B."/>
            <person name="Pagarete A."/>
            <person name="Parker M."/>
            <person name="Probert I."/>
            <person name="Quesneville H."/>
            <person name="Raines C."/>
            <person name="Rensing S.A."/>
            <person name="Riano-Pachon D.M."/>
            <person name="Richier S."/>
            <person name="Rokitta S."/>
            <person name="Shiraiwa Y."/>
            <person name="Soanes D.M."/>
            <person name="van der Giezen M."/>
            <person name="Wahlund T.M."/>
            <person name="Williams B."/>
            <person name="Wilson W."/>
            <person name="Wolfe G."/>
            <person name="Wurch L.L."/>
        </authorList>
    </citation>
    <scope>NUCLEOTIDE SEQUENCE</scope>
</reference>
<evidence type="ECO:0000313" key="5">
    <source>
        <dbReference type="EnsemblProtists" id="EOD32090"/>
    </source>
</evidence>
<dbReference type="EnsemblProtists" id="EOD32090">
    <property type="protein sequence ID" value="EOD32090"/>
    <property type="gene ID" value="EMIHUDRAFT_434199"/>
</dbReference>
<evidence type="ECO:0000256" key="2">
    <source>
        <dbReference type="ARBA" id="ARBA00022801"/>
    </source>
</evidence>
<dbReference type="AlphaFoldDB" id="A0A0D3K8K5"/>
<dbReference type="GO" id="GO:0016818">
    <property type="term" value="F:hydrolase activity, acting on acid anhydrides, in phosphorus-containing anhydrides"/>
    <property type="evidence" value="ECO:0007669"/>
    <property type="project" value="InterPro"/>
</dbReference>
<dbReference type="GO" id="GO:0003676">
    <property type="term" value="F:nucleic acid binding"/>
    <property type="evidence" value="ECO:0007669"/>
    <property type="project" value="InterPro"/>
</dbReference>
<evidence type="ECO:0000313" key="6">
    <source>
        <dbReference type="Proteomes" id="UP000013827"/>
    </source>
</evidence>
<dbReference type="eggNOG" id="KOG1001">
    <property type="taxonomic scope" value="Eukaryota"/>
</dbReference>
<evidence type="ECO:0000256" key="1">
    <source>
        <dbReference type="ARBA" id="ARBA00022723"/>
    </source>
</evidence>
<dbReference type="InterPro" id="IPR014905">
    <property type="entry name" value="HIRAN"/>
</dbReference>
<dbReference type="Proteomes" id="UP000013827">
    <property type="component" value="Unassembled WGS sequence"/>
</dbReference>
<feature type="compositionally biased region" description="Low complexity" evidence="3">
    <location>
        <begin position="273"/>
        <end position="296"/>
    </location>
</feature>
<feature type="compositionally biased region" description="Polar residues" evidence="3">
    <location>
        <begin position="18"/>
        <end position="30"/>
    </location>
</feature>
<reference evidence="5" key="2">
    <citation type="submission" date="2024-10" db="UniProtKB">
        <authorList>
            <consortium name="EnsemblProtists"/>
        </authorList>
    </citation>
    <scope>IDENTIFICATION</scope>
</reference>
<dbReference type="KEGG" id="ehx:EMIHUDRAFT_434199"/>
<dbReference type="GO" id="GO:0008270">
    <property type="term" value="F:zinc ion binding"/>
    <property type="evidence" value="ECO:0007669"/>
    <property type="project" value="InterPro"/>
</dbReference>
<accession>A0A0D3K8K5</accession>
<evidence type="ECO:0000256" key="3">
    <source>
        <dbReference type="SAM" id="MobiDB-lite"/>
    </source>
</evidence>
<dbReference type="Pfam" id="PF08797">
    <property type="entry name" value="HIRAN"/>
    <property type="match status" value="1"/>
</dbReference>
<feature type="domain" description="HIRAN" evidence="4">
    <location>
        <begin position="119"/>
        <end position="217"/>
    </location>
</feature>
<dbReference type="PaxDb" id="2903-EOD32090"/>
<feature type="region of interest" description="Disordered" evidence="3">
    <location>
        <begin position="1"/>
        <end position="110"/>
    </location>
</feature>
<keyword evidence="2" id="KW-0378">Hydrolase</keyword>
<dbReference type="HOGENOM" id="CLU_848471_0_0_1"/>
<organism evidence="5 6">
    <name type="scientific">Emiliania huxleyi (strain CCMP1516)</name>
    <dbReference type="NCBI Taxonomy" id="280463"/>
    <lineage>
        <taxon>Eukaryota</taxon>
        <taxon>Haptista</taxon>
        <taxon>Haptophyta</taxon>
        <taxon>Prymnesiophyceae</taxon>
        <taxon>Isochrysidales</taxon>
        <taxon>Noelaerhabdaceae</taxon>
        <taxon>Emiliania</taxon>
    </lineage>
</organism>
<feature type="compositionally biased region" description="Low complexity" evidence="3">
    <location>
        <begin position="67"/>
        <end position="93"/>
    </location>
</feature>
<dbReference type="RefSeq" id="XP_005784519.1">
    <property type="nucleotide sequence ID" value="XM_005784462.1"/>
</dbReference>
<dbReference type="Gene3D" id="3.30.70.2330">
    <property type="match status" value="1"/>
</dbReference>
<feature type="compositionally biased region" description="Gly residues" evidence="3">
    <location>
        <begin position="256"/>
        <end position="272"/>
    </location>
</feature>
<keyword evidence="1" id="KW-0479">Metal-binding</keyword>
<feature type="region of interest" description="Disordered" evidence="3">
    <location>
        <begin position="247"/>
        <end position="311"/>
    </location>
</feature>
<dbReference type="SMART" id="SM00910">
    <property type="entry name" value="HIRAN"/>
    <property type="match status" value="1"/>
</dbReference>
<feature type="compositionally biased region" description="Acidic residues" evidence="3">
    <location>
        <begin position="298"/>
        <end position="307"/>
    </location>
</feature>
<proteinExistence type="predicted"/>
<evidence type="ECO:0000259" key="4">
    <source>
        <dbReference type="SMART" id="SM00910"/>
    </source>
</evidence>
<keyword evidence="6" id="KW-1185">Reference proteome</keyword>
<sequence>MCVYMPPASVSRPRRASAQRTAEKISSSLKAESGAIPEREPKPERKTKRPASGDAGPVPKVKREKPSSAPKSSAPKVKQEKPSSAPKSSAPKVKQAKPGKAKASAAPAGGGGGGGDVLLGHFISKCVGIQHYRGNGVRYNKEPLQLRRDPNNPYDCNAVAVHTVAGKMVGHMQRVDALAVARVADDSRMRIRMVAQVETRAGQTYSFPLRVSFFGPSSVAGAVATHLAYTAPSANHFGRQQMGGGIVLIEPKPRGGRGGSRGGGGGRGGARSGGAARSSSSSSASAAAAAPAAPAAEPEPEEDEVEFAGERTWEERNAELLKHAIVLE</sequence>
<name>A0A0D3K8K5_EMIH1</name>